<evidence type="ECO:0000313" key="5">
    <source>
        <dbReference type="Proteomes" id="UP000425960"/>
    </source>
</evidence>
<dbReference type="PROSITE" id="PS01081">
    <property type="entry name" value="HTH_TETR_1"/>
    <property type="match status" value="1"/>
</dbReference>
<dbReference type="Proteomes" id="UP000425960">
    <property type="component" value="Chromosome"/>
</dbReference>
<dbReference type="InterPro" id="IPR050624">
    <property type="entry name" value="HTH-type_Tx_Regulator"/>
</dbReference>
<gene>
    <name evidence="4" type="primary">fadR</name>
    <name evidence="4" type="ORF">DSCO28_32210</name>
</gene>
<evidence type="ECO:0000256" key="2">
    <source>
        <dbReference type="PROSITE-ProRule" id="PRU00335"/>
    </source>
</evidence>
<feature type="domain" description="HTH tetR-type" evidence="3">
    <location>
        <begin position="19"/>
        <end position="79"/>
    </location>
</feature>
<dbReference type="PROSITE" id="PS50977">
    <property type="entry name" value="HTH_TETR_2"/>
    <property type="match status" value="1"/>
</dbReference>
<dbReference type="InterPro" id="IPR023772">
    <property type="entry name" value="DNA-bd_HTH_TetR-type_CS"/>
</dbReference>
<accession>A0A5K7ZPB1</accession>
<dbReference type="InterPro" id="IPR009057">
    <property type="entry name" value="Homeodomain-like_sf"/>
</dbReference>
<dbReference type="InterPro" id="IPR013570">
    <property type="entry name" value="Tscrpt_reg_YsiA_C"/>
</dbReference>
<dbReference type="InterPro" id="IPR001647">
    <property type="entry name" value="HTH_TetR"/>
</dbReference>
<evidence type="ECO:0000313" key="4">
    <source>
        <dbReference type="EMBL" id="BBO82655.1"/>
    </source>
</evidence>
<dbReference type="PANTHER" id="PTHR43479">
    <property type="entry name" value="ACREF/ENVCD OPERON REPRESSOR-RELATED"/>
    <property type="match status" value="1"/>
</dbReference>
<keyword evidence="1 2" id="KW-0238">DNA-binding</keyword>
<dbReference type="SUPFAM" id="SSF46689">
    <property type="entry name" value="Homeodomain-like"/>
    <property type="match status" value="1"/>
</dbReference>
<dbReference type="InterPro" id="IPR036271">
    <property type="entry name" value="Tet_transcr_reg_TetR-rel_C_sf"/>
</dbReference>
<dbReference type="RefSeq" id="WP_155323048.1">
    <property type="nucleotide sequence ID" value="NZ_AP021876.1"/>
</dbReference>
<proteinExistence type="predicted"/>
<protein>
    <submittedName>
        <fullName evidence="4">Fatty acid metabolism regulator protein</fullName>
    </submittedName>
</protein>
<dbReference type="SUPFAM" id="SSF48498">
    <property type="entry name" value="Tetracyclin repressor-like, C-terminal domain"/>
    <property type="match status" value="1"/>
</dbReference>
<evidence type="ECO:0000256" key="1">
    <source>
        <dbReference type="ARBA" id="ARBA00023125"/>
    </source>
</evidence>
<dbReference type="KEGG" id="dov:DSCO28_32210"/>
<dbReference type="GO" id="GO:0003677">
    <property type="term" value="F:DNA binding"/>
    <property type="evidence" value="ECO:0007669"/>
    <property type="project" value="UniProtKB-UniRule"/>
</dbReference>
<dbReference type="PRINTS" id="PR00455">
    <property type="entry name" value="HTHTETR"/>
</dbReference>
<dbReference type="Pfam" id="PF08359">
    <property type="entry name" value="TetR_C_4"/>
    <property type="match status" value="1"/>
</dbReference>
<sequence length="220" mass="25496">MNVHSYLIERFIIAKKKNTDKYQRILDAAIKVFAEQGFFQSTIAQIAKAAGVADGTIYLYFKNKDDILVQFYQYKTRQIFERFRDVVNRSKTAEEKLRCLIRVHLQEFQKDRNMAIVYQAETHQYYRRNDENLKEMSKMYRDIISEVVELGQEEGAIRKDLYMGLVKRFINGAVDEVINSWIHAGGQYDLVTMADPLVDLFISGIGGCRNTESTGDHPTG</sequence>
<evidence type="ECO:0000259" key="3">
    <source>
        <dbReference type="PROSITE" id="PS50977"/>
    </source>
</evidence>
<dbReference type="PANTHER" id="PTHR43479:SF11">
    <property type="entry name" value="ACREF_ENVCD OPERON REPRESSOR-RELATED"/>
    <property type="match status" value="1"/>
</dbReference>
<feature type="DNA-binding region" description="H-T-H motif" evidence="2">
    <location>
        <begin position="42"/>
        <end position="61"/>
    </location>
</feature>
<dbReference type="Pfam" id="PF00440">
    <property type="entry name" value="TetR_N"/>
    <property type="match status" value="1"/>
</dbReference>
<dbReference type="EMBL" id="AP021876">
    <property type="protein sequence ID" value="BBO82655.1"/>
    <property type="molecule type" value="Genomic_DNA"/>
</dbReference>
<dbReference type="Gene3D" id="1.10.10.60">
    <property type="entry name" value="Homeodomain-like"/>
    <property type="match status" value="1"/>
</dbReference>
<dbReference type="AlphaFoldDB" id="A0A5K7ZPB1"/>
<organism evidence="4 5">
    <name type="scientific">Desulfosarcina ovata subsp. sediminis</name>
    <dbReference type="NCBI Taxonomy" id="885957"/>
    <lineage>
        <taxon>Bacteria</taxon>
        <taxon>Pseudomonadati</taxon>
        <taxon>Thermodesulfobacteriota</taxon>
        <taxon>Desulfobacteria</taxon>
        <taxon>Desulfobacterales</taxon>
        <taxon>Desulfosarcinaceae</taxon>
        <taxon>Desulfosarcina</taxon>
    </lineage>
</organism>
<dbReference type="Gene3D" id="1.10.357.10">
    <property type="entry name" value="Tetracycline Repressor, domain 2"/>
    <property type="match status" value="1"/>
</dbReference>
<reference evidence="4 5" key="1">
    <citation type="submission" date="2019-11" db="EMBL/GenBank/DDBJ databases">
        <title>Comparative genomics of hydrocarbon-degrading Desulfosarcina strains.</title>
        <authorList>
            <person name="Watanabe M."/>
            <person name="Kojima H."/>
            <person name="Fukui M."/>
        </authorList>
    </citation>
    <scope>NUCLEOTIDE SEQUENCE [LARGE SCALE GENOMIC DNA]</scope>
    <source>
        <strain evidence="4 5">28bB2T</strain>
    </source>
</reference>
<name>A0A5K7ZPB1_9BACT</name>